<protein>
    <recommendedName>
        <fullName evidence="2">Ubiquitin-fold modifier-conjugating enzyme 1</fullName>
    </recommendedName>
</protein>
<dbReference type="Pfam" id="PF08694">
    <property type="entry name" value="UFC1"/>
    <property type="match status" value="1"/>
</dbReference>
<dbReference type="InterPro" id="IPR006568">
    <property type="entry name" value="PSP_pro-rich"/>
</dbReference>
<dbReference type="SMART" id="SM00581">
    <property type="entry name" value="PSP"/>
    <property type="match status" value="1"/>
</dbReference>
<evidence type="ECO:0000256" key="2">
    <source>
        <dbReference type="ARBA" id="ARBA00013306"/>
    </source>
</evidence>
<comment type="caution">
    <text evidence="7">The sequence shown here is derived from an EMBL/GenBank/DDBJ whole genome shotgun (WGS) entry which is preliminary data.</text>
</comment>
<reference evidence="7 8" key="1">
    <citation type="submission" date="2024-10" db="EMBL/GenBank/DDBJ databases">
        <authorList>
            <person name="Kim D."/>
        </authorList>
    </citation>
    <scope>NUCLEOTIDE SEQUENCE [LARGE SCALE GENOMIC DNA]</scope>
    <source>
        <strain evidence="7">BH-2024</strain>
    </source>
</reference>
<evidence type="ECO:0000313" key="8">
    <source>
        <dbReference type="Proteomes" id="UP001620626"/>
    </source>
</evidence>
<keyword evidence="4" id="KW-0479">Metal-binding</keyword>
<feature type="compositionally biased region" description="Basic and acidic residues" evidence="5">
    <location>
        <begin position="466"/>
        <end position="476"/>
    </location>
</feature>
<feature type="compositionally biased region" description="Polar residues" evidence="5">
    <location>
        <begin position="645"/>
        <end position="658"/>
    </location>
</feature>
<feature type="compositionally biased region" description="Basic and acidic residues" evidence="5">
    <location>
        <begin position="326"/>
        <end position="341"/>
    </location>
</feature>
<feature type="compositionally biased region" description="Polar residues" evidence="5">
    <location>
        <begin position="670"/>
        <end position="696"/>
    </location>
</feature>
<dbReference type="InterPro" id="IPR036875">
    <property type="entry name" value="Znf_CCHC_sf"/>
</dbReference>
<evidence type="ECO:0000259" key="6">
    <source>
        <dbReference type="PROSITE" id="PS50158"/>
    </source>
</evidence>
<feature type="compositionally biased region" description="Acidic residues" evidence="5">
    <location>
        <begin position="570"/>
        <end position="582"/>
    </location>
</feature>
<dbReference type="InterPro" id="IPR016135">
    <property type="entry name" value="UBQ-conjugating_enzyme/RWD"/>
</dbReference>
<dbReference type="Gene3D" id="3.10.110.10">
    <property type="entry name" value="Ubiquitin Conjugating Enzyme"/>
    <property type="match status" value="1"/>
</dbReference>
<gene>
    <name evidence="7" type="ORF">niasHT_025621</name>
</gene>
<dbReference type="GO" id="GO:0019899">
    <property type="term" value="F:enzyme binding"/>
    <property type="evidence" value="ECO:0007669"/>
    <property type="project" value="UniProtKB-ARBA"/>
</dbReference>
<dbReference type="SMART" id="SM00343">
    <property type="entry name" value="ZnF_C2HC"/>
    <property type="match status" value="1"/>
</dbReference>
<dbReference type="SUPFAM" id="SSF54495">
    <property type="entry name" value="UBC-like"/>
    <property type="match status" value="1"/>
</dbReference>
<dbReference type="CDD" id="cd11686">
    <property type="entry name" value="UBCc_UFC1"/>
    <property type="match status" value="1"/>
</dbReference>
<feature type="region of interest" description="Disordered" evidence="5">
    <location>
        <begin position="769"/>
        <end position="803"/>
    </location>
</feature>
<dbReference type="AlphaFoldDB" id="A0ABD2KI54"/>
<feature type="domain" description="CCHC-type" evidence="6">
    <location>
        <begin position="295"/>
        <end position="310"/>
    </location>
</feature>
<feature type="region of interest" description="Disordered" evidence="5">
    <location>
        <begin position="403"/>
        <end position="423"/>
    </location>
</feature>
<dbReference type="GO" id="GO:0008270">
    <property type="term" value="F:zinc ion binding"/>
    <property type="evidence" value="ECO:0007669"/>
    <property type="project" value="UniProtKB-KW"/>
</dbReference>
<keyword evidence="8" id="KW-1185">Reference proteome</keyword>
<evidence type="ECO:0000256" key="3">
    <source>
        <dbReference type="ARBA" id="ARBA00022786"/>
    </source>
</evidence>
<keyword evidence="4" id="KW-0862">Zinc</keyword>
<feature type="region of interest" description="Disordered" evidence="5">
    <location>
        <begin position="306"/>
        <end position="347"/>
    </location>
</feature>
<feature type="compositionally biased region" description="Acidic residues" evidence="5">
    <location>
        <begin position="478"/>
        <end position="487"/>
    </location>
</feature>
<dbReference type="SUPFAM" id="SSF57756">
    <property type="entry name" value="Retrovirus zinc finger-like domains"/>
    <property type="match status" value="1"/>
</dbReference>
<feature type="compositionally biased region" description="Basic residues" evidence="5">
    <location>
        <begin position="552"/>
        <end position="561"/>
    </location>
</feature>
<dbReference type="PROSITE" id="PS50158">
    <property type="entry name" value="ZF_CCHC"/>
    <property type="match status" value="1"/>
</dbReference>
<dbReference type="Pfam" id="PF04046">
    <property type="entry name" value="PSP"/>
    <property type="match status" value="1"/>
</dbReference>
<feature type="compositionally biased region" description="Basic and acidic residues" evidence="5">
    <location>
        <begin position="784"/>
        <end position="796"/>
    </location>
</feature>
<dbReference type="EMBL" id="JBICBT010000756">
    <property type="protein sequence ID" value="KAL3102439.1"/>
    <property type="molecule type" value="Genomic_DNA"/>
</dbReference>
<name>A0ABD2KI54_9BILA</name>
<comment type="similarity">
    <text evidence="1">Belongs to the ubiquitin-conjugating enzyme family. UFC1 subfamily.</text>
</comment>
<dbReference type="Proteomes" id="UP001620626">
    <property type="component" value="Unassembled WGS sequence"/>
</dbReference>
<dbReference type="InterPro" id="IPR001878">
    <property type="entry name" value="Znf_CCHC"/>
</dbReference>
<feature type="compositionally biased region" description="Basic residues" evidence="5">
    <location>
        <begin position="616"/>
        <end position="637"/>
    </location>
</feature>
<keyword evidence="3" id="KW-0833">Ubl conjugation pathway</keyword>
<sequence>MDESAKKTLKQIPLLKTNAGPRDGPLWLERLKEEYNSLIAFIEHNKLGDADWFRLESSADGTRWFGKCWTYHNKIKYEFDVEFDVPITYPKTAPEIALPELDGKTAKMYRGGKICLSDHFKPLWARNVPKFGIAHAFSLGLGPWMAVEIPDLIEQPKLAAMTMNTTGSDGLDGEADELVLKDEISGSDEDRSDSSSVQILDDEMDAEEGRRKNVPKLAPAPLEEIGGELPPSDAFVVDTEAVEEEAENSAYQPDQRGGSGTNAQFSFAQVISHFTPVPKESKRSDGQNRSAGKTCFNCGKVGHELSKCPEPRDARRISQSRNSFGRRRESAGVAPRFHEQRQGPQPGVVSEELRDALDIGPHELPPWIYRMRKLGLLNGYPPAYRNRATERLTVKFHLDEEVTTTDGHRRKRKHAEATGEDEQCQIQPEKLIRYPGFNYSDDNCLDKDSHHWVIPPWDTFVQAQQHHIDTRRHQQTQDDNDKEEEQDGVVANKRSKVSVTLDETEEISMVDDEEGKEEEDEEAEEGELSDEEEEEEEEENDADVLFVDARSRTTKKKKKGSKSGANVSLEEGEIVDESEEEQQQQQPMDMDLRTHTDRNNGKTKDTDTAENDDKVTKRREKRSIGKRTTKKLGKKRRKDEAVTASPITGNVPPSSTTAAADVPPPPCPSATVNGQGPSTTTANAKSTTIITANNSNEHQEKEEATAMLLKMQLGTPVPMCHNVCADKPDYAVENPALEKWSIGIQAFQHQPPASSTGFFKRMHKIVKSVRKNGPAGVEGGGDNENNKKDNEENGKKAKEHQKR</sequence>
<evidence type="ECO:0000256" key="5">
    <source>
        <dbReference type="SAM" id="MobiDB-lite"/>
    </source>
</evidence>
<dbReference type="Gene3D" id="4.10.60.10">
    <property type="entry name" value="Zinc finger, CCHC-type"/>
    <property type="match status" value="1"/>
</dbReference>
<feature type="compositionally biased region" description="Acidic residues" evidence="5">
    <location>
        <begin position="502"/>
        <end position="542"/>
    </location>
</feature>
<evidence type="ECO:0000313" key="7">
    <source>
        <dbReference type="EMBL" id="KAL3102439.1"/>
    </source>
</evidence>
<dbReference type="InterPro" id="IPR014806">
    <property type="entry name" value="Ufc1"/>
</dbReference>
<evidence type="ECO:0000256" key="4">
    <source>
        <dbReference type="PROSITE-ProRule" id="PRU00047"/>
    </source>
</evidence>
<keyword evidence="4" id="KW-0863">Zinc-finger</keyword>
<feature type="region of interest" description="Disordered" evidence="5">
    <location>
        <begin position="182"/>
        <end position="262"/>
    </location>
</feature>
<proteinExistence type="inferred from homology"/>
<feature type="compositionally biased region" description="Basic and acidic residues" evidence="5">
    <location>
        <begin position="182"/>
        <end position="193"/>
    </location>
</feature>
<feature type="compositionally biased region" description="Basic and acidic residues" evidence="5">
    <location>
        <begin position="590"/>
        <end position="615"/>
    </location>
</feature>
<organism evidence="7 8">
    <name type="scientific">Heterodera trifolii</name>
    <dbReference type="NCBI Taxonomy" id="157864"/>
    <lineage>
        <taxon>Eukaryota</taxon>
        <taxon>Metazoa</taxon>
        <taxon>Ecdysozoa</taxon>
        <taxon>Nematoda</taxon>
        <taxon>Chromadorea</taxon>
        <taxon>Rhabditida</taxon>
        <taxon>Tylenchina</taxon>
        <taxon>Tylenchomorpha</taxon>
        <taxon>Tylenchoidea</taxon>
        <taxon>Heteroderidae</taxon>
        <taxon>Heteroderinae</taxon>
        <taxon>Heterodera</taxon>
    </lineage>
</organism>
<feature type="compositionally biased region" description="Basic and acidic residues" evidence="5">
    <location>
        <begin position="306"/>
        <end position="316"/>
    </location>
</feature>
<feature type="region of interest" description="Disordered" evidence="5">
    <location>
        <begin position="464"/>
        <end position="698"/>
    </location>
</feature>
<dbReference type="PANTHER" id="PTHR12921">
    <property type="entry name" value="UBIQUITIN-FOLD MODIFIER-CONJUGATING ENZYME 1"/>
    <property type="match status" value="1"/>
</dbReference>
<evidence type="ECO:0000256" key="1">
    <source>
        <dbReference type="ARBA" id="ARBA00008451"/>
    </source>
</evidence>
<dbReference type="PANTHER" id="PTHR12921:SF0">
    <property type="entry name" value="UBIQUITIN-FOLD MODIFIER-CONJUGATING ENZYME 1"/>
    <property type="match status" value="1"/>
</dbReference>
<accession>A0ABD2KI54</accession>